<keyword evidence="1" id="KW-0812">Transmembrane</keyword>
<keyword evidence="1" id="KW-1133">Transmembrane helix</keyword>
<accession>A0ABQ0MW75</accession>
<evidence type="ECO:0000313" key="2">
    <source>
        <dbReference type="EMBL" id="GAW96615.1"/>
    </source>
</evidence>
<feature type="transmembrane region" description="Helical" evidence="1">
    <location>
        <begin position="39"/>
        <end position="62"/>
    </location>
</feature>
<dbReference type="RefSeq" id="WP_057183063.1">
    <property type="nucleotide sequence ID" value="NZ_BDQM01000016.1"/>
</dbReference>
<name>A0ABQ0MW75_9GAMM</name>
<proteinExistence type="predicted"/>
<comment type="caution">
    <text evidence="2">The sequence shown here is derived from an EMBL/GenBank/DDBJ whole genome shotgun (WGS) entry which is preliminary data.</text>
</comment>
<gene>
    <name evidence="2" type="ORF">MTCD1_02234</name>
</gene>
<keyword evidence="3" id="KW-1185">Reference proteome</keyword>
<organism evidence="2 3">
    <name type="scientific">Colwellia marinimaniae</name>
    <dbReference type="NCBI Taxonomy" id="1513592"/>
    <lineage>
        <taxon>Bacteria</taxon>
        <taxon>Pseudomonadati</taxon>
        <taxon>Pseudomonadota</taxon>
        <taxon>Gammaproteobacteria</taxon>
        <taxon>Alteromonadales</taxon>
        <taxon>Colwelliaceae</taxon>
        <taxon>Colwellia</taxon>
    </lineage>
</organism>
<evidence type="ECO:0000313" key="3">
    <source>
        <dbReference type="Proteomes" id="UP000197068"/>
    </source>
</evidence>
<feature type="transmembrane region" description="Helical" evidence="1">
    <location>
        <begin position="7"/>
        <end position="27"/>
    </location>
</feature>
<feature type="transmembrane region" description="Helical" evidence="1">
    <location>
        <begin position="176"/>
        <end position="205"/>
    </location>
</feature>
<dbReference type="Proteomes" id="UP000197068">
    <property type="component" value="Unassembled WGS sequence"/>
</dbReference>
<protein>
    <submittedName>
        <fullName evidence="2">Metal-binding protein</fullName>
    </submittedName>
</protein>
<sequence length="237" mass="27271">MKHWPLYTALSIILAAWYYLFFIMTMNMTPVAQWSYLDIIVLFSMWAIMMAGMMLPSALPIMHLIDKINNQRKARNAPYAASFYFIVGYLLAWFGYSLAITLLQWWLHHLALLTPMMNSAQLEFTCLILLITGVYQWLPIKQRCLNHCRSPLGFLTSSWQEGIYGAINMGFSHGQYCLGCCWLLMALLLVFGVMSLPWIIALTLIVALEKLFSYGLLFSKILGALLVFLACYMWLMT</sequence>
<dbReference type="EMBL" id="BDQM01000016">
    <property type="protein sequence ID" value="GAW96615.1"/>
    <property type="molecule type" value="Genomic_DNA"/>
</dbReference>
<keyword evidence="1" id="KW-0472">Membrane</keyword>
<evidence type="ECO:0000256" key="1">
    <source>
        <dbReference type="SAM" id="Phobius"/>
    </source>
</evidence>
<dbReference type="InterPro" id="IPR018688">
    <property type="entry name" value="PpoB2-like"/>
</dbReference>
<feature type="transmembrane region" description="Helical" evidence="1">
    <location>
        <begin position="83"/>
        <end position="107"/>
    </location>
</feature>
<dbReference type="Pfam" id="PF09948">
    <property type="entry name" value="PpoB2"/>
    <property type="match status" value="1"/>
</dbReference>
<feature type="transmembrane region" description="Helical" evidence="1">
    <location>
        <begin position="211"/>
        <end position="235"/>
    </location>
</feature>
<reference evidence="2 3" key="1">
    <citation type="submission" date="2017-06" db="EMBL/GenBank/DDBJ databases">
        <title>Whole Genome Sequences of Colwellia marinimaniae MTCD1.</title>
        <authorList>
            <person name="Kusumoto H."/>
            <person name="Inoue M."/>
            <person name="Tanikawa K."/>
            <person name="Maeji H."/>
            <person name="Cameron J.H."/>
            <person name="Bartlett D.H."/>
        </authorList>
    </citation>
    <scope>NUCLEOTIDE SEQUENCE [LARGE SCALE GENOMIC DNA]</scope>
    <source>
        <strain evidence="2 3">MTCD1</strain>
    </source>
</reference>
<feature type="transmembrane region" description="Helical" evidence="1">
    <location>
        <begin position="119"/>
        <end position="138"/>
    </location>
</feature>